<evidence type="ECO:0000313" key="7">
    <source>
        <dbReference type="EMBL" id="OGE54968.1"/>
    </source>
</evidence>
<dbReference type="InterPro" id="IPR052761">
    <property type="entry name" value="Fungal_Detox/Toxin_TFs"/>
</dbReference>
<proteinExistence type="predicted"/>
<dbReference type="Gene3D" id="4.10.240.10">
    <property type="entry name" value="Zn(2)-C6 fungal-type DNA-binding domain"/>
    <property type="match status" value="1"/>
</dbReference>
<dbReference type="SMART" id="SM00066">
    <property type="entry name" value="GAL4"/>
    <property type="match status" value="1"/>
</dbReference>
<dbReference type="SUPFAM" id="SSF57701">
    <property type="entry name" value="Zn2/Cys6 DNA-binding domain"/>
    <property type="match status" value="1"/>
</dbReference>
<sequence length="303" mass="34675">MDSLYRKPRRGTVACTVCRARKVRCDVSRGGAPCTNCALDARDCYVISKPLVHSQNNKRILKTFKPRSSVPEKETVCPPRSPITSGENSDYSLSINSPETNIDPTPPTLQQLLLDRPSESLDSESEQSDTLDTFFSTYGFIRTDFMLRLPQEDIRYLETQKCLRLPGKPIFDEFMRNYFFHVHPLLPLLNESKIWEMCKAQQPSTPHAPVSSLSLFTLQAILFATCSFVTPKSLRMVGFKSVQHAHERLYRHCQTRFQRVKVVFFCLSDPSITQEYVRRHSGLAQQFSMRAGPELMTILTRSI</sequence>
<gene>
    <name evidence="7" type="ORF">PENARI_c005G11795</name>
</gene>
<evidence type="ECO:0000256" key="2">
    <source>
        <dbReference type="ARBA" id="ARBA00023125"/>
    </source>
</evidence>
<dbReference type="PANTHER" id="PTHR47425:SF2">
    <property type="entry name" value="FARB-RELATED"/>
    <property type="match status" value="1"/>
</dbReference>
<feature type="compositionally biased region" description="Polar residues" evidence="5">
    <location>
        <begin position="82"/>
        <end position="103"/>
    </location>
</feature>
<dbReference type="Pfam" id="PF00172">
    <property type="entry name" value="Zn_clus"/>
    <property type="match status" value="1"/>
</dbReference>
<dbReference type="PROSITE" id="PS00463">
    <property type="entry name" value="ZN2_CY6_FUNGAL_1"/>
    <property type="match status" value="1"/>
</dbReference>
<dbReference type="EMBL" id="LXJU01000005">
    <property type="protein sequence ID" value="OGE54968.1"/>
    <property type="molecule type" value="Genomic_DNA"/>
</dbReference>
<evidence type="ECO:0000313" key="8">
    <source>
        <dbReference type="Proteomes" id="UP000177622"/>
    </source>
</evidence>
<reference evidence="7 8" key="1">
    <citation type="journal article" date="2016" name="Sci. Rep.">
        <title>Penicillium arizonense, a new, genome sequenced fungal species, reveals a high chemical diversity in secreted metabolites.</title>
        <authorList>
            <person name="Grijseels S."/>
            <person name="Nielsen J.C."/>
            <person name="Randelovic M."/>
            <person name="Nielsen J."/>
            <person name="Nielsen K.F."/>
            <person name="Workman M."/>
            <person name="Frisvad J.C."/>
        </authorList>
    </citation>
    <scope>NUCLEOTIDE SEQUENCE [LARGE SCALE GENOMIC DNA]</scope>
    <source>
        <strain evidence="7 8">CBS 141311</strain>
    </source>
</reference>
<protein>
    <recommendedName>
        <fullName evidence="6">Zn(2)-C6 fungal-type domain-containing protein</fullName>
    </recommendedName>
</protein>
<dbReference type="GO" id="GO:0003677">
    <property type="term" value="F:DNA binding"/>
    <property type="evidence" value="ECO:0007669"/>
    <property type="project" value="UniProtKB-KW"/>
</dbReference>
<dbReference type="InterPro" id="IPR036864">
    <property type="entry name" value="Zn2-C6_fun-type_DNA-bd_sf"/>
</dbReference>
<dbReference type="PROSITE" id="PS50048">
    <property type="entry name" value="ZN2_CY6_FUNGAL_2"/>
    <property type="match status" value="1"/>
</dbReference>
<feature type="domain" description="Zn(2)-C6 fungal-type" evidence="6">
    <location>
        <begin position="14"/>
        <end position="46"/>
    </location>
</feature>
<dbReference type="CDD" id="cd12148">
    <property type="entry name" value="fungal_TF_MHR"/>
    <property type="match status" value="1"/>
</dbReference>
<dbReference type="GeneID" id="34574798"/>
<dbReference type="OrthoDB" id="5041285at2759"/>
<keyword evidence="1" id="KW-0805">Transcription regulation</keyword>
<evidence type="ECO:0000256" key="3">
    <source>
        <dbReference type="ARBA" id="ARBA00023163"/>
    </source>
</evidence>
<keyword evidence="8" id="KW-1185">Reference proteome</keyword>
<dbReference type="GO" id="GO:0000981">
    <property type="term" value="F:DNA-binding transcription factor activity, RNA polymerase II-specific"/>
    <property type="evidence" value="ECO:0007669"/>
    <property type="project" value="InterPro"/>
</dbReference>
<keyword evidence="3" id="KW-0804">Transcription</keyword>
<dbReference type="AlphaFoldDB" id="A0A1F5LP36"/>
<feature type="region of interest" description="Disordered" evidence="5">
    <location>
        <begin position="65"/>
        <end position="106"/>
    </location>
</feature>
<name>A0A1F5LP36_PENAI</name>
<keyword evidence="2" id="KW-0238">DNA-binding</keyword>
<dbReference type="PANTHER" id="PTHR47425">
    <property type="entry name" value="FARB-RELATED"/>
    <property type="match status" value="1"/>
</dbReference>
<dbReference type="RefSeq" id="XP_022490398.1">
    <property type="nucleotide sequence ID" value="XM_022630064.1"/>
</dbReference>
<comment type="caution">
    <text evidence="7">The sequence shown here is derived from an EMBL/GenBank/DDBJ whole genome shotgun (WGS) entry which is preliminary data.</text>
</comment>
<evidence type="ECO:0000259" key="6">
    <source>
        <dbReference type="PROSITE" id="PS50048"/>
    </source>
</evidence>
<dbReference type="CDD" id="cd00067">
    <property type="entry name" value="GAL4"/>
    <property type="match status" value="1"/>
</dbReference>
<dbReference type="Proteomes" id="UP000177622">
    <property type="component" value="Unassembled WGS sequence"/>
</dbReference>
<accession>A0A1F5LP36</accession>
<evidence type="ECO:0000256" key="4">
    <source>
        <dbReference type="ARBA" id="ARBA00023242"/>
    </source>
</evidence>
<evidence type="ECO:0000256" key="5">
    <source>
        <dbReference type="SAM" id="MobiDB-lite"/>
    </source>
</evidence>
<organism evidence="7 8">
    <name type="scientific">Penicillium arizonense</name>
    <dbReference type="NCBI Taxonomy" id="1835702"/>
    <lineage>
        <taxon>Eukaryota</taxon>
        <taxon>Fungi</taxon>
        <taxon>Dikarya</taxon>
        <taxon>Ascomycota</taxon>
        <taxon>Pezizomycotina</taxon>
        <taxon>Eurotiomycetes</taxon>
        <taxon>Eurotiomycetidae</taxon>
        <taxon>Eurotiales</taxon>
        <taxon>Aspergillaceae</taxon>
        <taxon>Penicillium</taxon>
    </lineage>
</organism>
<dbReference type="STRING" id="1835702.A0A1F5LP36"/>
<keyword evidence="4" id="KW-0539">Nucleus</keyword>
<evidence type="ECO:0000256" key="1">
    <source>
        <dbReference type="ARBA" id="ARBA00023015"/>
    </source>
</evidence>
<dbReference type="InterPro" id="IPR001138">
    <property type="entry name" value="Zn2Cys6_DnaBD"/>
</dbReference>
<dbReference type="GO" id="GO:0008270">
    <property type="term" value="F:zinc ion binding"/>
    <property type="evidence" value="ECO:0007669"/>
    <property type="project" value="InterPro"/>
</dbReference>